<dbReference type="AlphaFoldDB" id="A0A128A2M2"/>
<accession>A0A128A2M2</accession>
<sequence>MPKQITLDGWLISHFAVLLKKASSHVTKTKTPLVLYRNTLEEEEEAYQETVCTITEGFIIVQVITSGGGVVPSFQQQFVFSLDEFPNWLMRKSKDLFLQCVDTLEEQFS</sequence>
<evidence type="ECO:0000313" key="2">
    <source>
        <dbReference type="Proteomes" id="UP000196239"/>
    </source>
</evidence>
<organism evidence="1 2">
    <name type="scientific">Nitrosotalea devaniterrae</name>
    <dbReference type="NCBI Taxonomy" id="1078905"/>
    <lineage>
        <taxon>Archaea</taxon>
        <taxon>Nitrososphaerota</taxon>
        <taxon>Nitrososphaeria</taxon>
        <taxon>Nitrosotaleales</taxon>
        <taxon>Nitrosotaleaceae</taxon>
        <taxon>Nitrosotalea</taxon>
    </lineage>
</organism>
<dbReference type="Proteomes" id="UP000196239">
    <property type="component" value="Chromosome 1"/>
</dbReference>
<dbReference type="EMBL" id="LN890280">
    <property type="protein sequence ID" value="CUR51596.1"/>
    <property type="molecule type" value="Genomic_DNA"/>
</dbReference>
<name>A0A128A2M2_9ARCH</name>
<keyword evidence="2" id="KW-1185">Reference proteome</keyword>
<reference evidence="2" key="1">
    <citation type="submission" date="2015-10" db="EMBL/GenBank/DDBJ databases">
        <authorList>
            <person name="Lehtovirta-Morley L.E."/>
            <person name="Vieille C."/>
        </authorList>
    </citation>
    <scope>NUCLEOTIDE SEQUENCE [LARGE SCALE GENOMIC DNA]</scope>
</reference>
<evidence type="ECO:0000313" key="1">
    <source>
        <dbReference type="EMBL" id="CUR51596.1"/>
    </source>
</evidence>
<dbReference type="KEGG" id="ndv:NDEV_0831"/>
<gene>
    <name evidence="1" type="ORF">NDEV_0831</name>
</gene>
<proteinExistence type="predicted"/>
<protein>
    <submittedName>
        <fullName evidence="1">Uncharacterized protein</fullName>
    </submittedName>
</protein>